<evidence type="ECO:0000259" key="1">
    <source>
        <dbReference type="Pfam" id="PF00931"/>
    </source>
</evidence>
<reference evidence="2 3" key="1">
    <citation type="submission" date="2023-01" db="EMBL/GenBank/DDBJ databases">
        <title>Analysis of 21 Apiospora genomes using comparative genomics revels a genus with tremendous synthesis potential of carbohydrate active enzymes and secondary metabolites.</title>
        <authorList>
            <person name="Sorensen T."/>
        </authorList>
    </citation>
    <scope>NUCLEOTIDE SEQUENCE [LARGE SCALE GENOMIC DNA]</scope>
    <source>
        <strain evidence="2 3">CBS 117206</strain>
    </source>
</reference>
<gene>
    <name evidence="2" type="ORF">PG999_005972</name>
</gene>
<sequence>MDATRPLDHVSIKVEVLRYPRNPRFTGRNWELLFLDLWLSTSEGRACVVGGMPGIGKTQLVTEYAHRFSKSYDCMAWLPSSDKGIMMSAMKHVCQKLGIAGEATDAETYTQAFKSWMSNSKNWLLIFDDVVDWATIEDFLPKTHGSSLVTTRDLRLIPSGTHNLQLDSLDPTSGAEMLSVYLGWQPETISENDQALSKAVSEELGGFPMALAHVGGYMKRHDLSLRDITERLRSTKSCDLIWREKYILSTSPHPLPLGEIWDSTLADLRSEERAILELLAFFNADRAPQYFWNSRIEDEPQRAVLGRALEELQHRGLVHRKRIDGIMYLSIHRTLQNAMLSGLRYGSRLYYCTLENAIAMVRSACPRREPFDVADHDLWPKYDRVLTQAESLRLRVADDRLPHVVALQLCDVYVEVGSYLHLQAAHSRAQPLLEAGIAMCEAMRETLSASVHATLLLLSVENKNALALPQRTSAIAACNRAITLRKEHPVKDAKMDDLLLADALRARGRASLETSDFPNAGTQLLASFDLMLKHCASHELPYGFTAAYEALSLVRMSQQRQSEALDLIDKAIVTAGLVQKPSAAVFLQLTFNRAVILFNQGDFKEAWKVAKETLRTAEALFGAASSSALSALFWTAHAAYRQGVFHEAERNLRDVLRRSTETQQWPPACVARARYLLAKTLQAMGEEMDEAMQLKREAVAAIGQQEDSVTMTDFDVRISIYHGRSAIEADESPQSPES</sequence>
<dbReference type="PANTHER" id="PTHR35205">
    <property type="entry name" value="NB-ARC AND TPR DOMAIN PROTEIN"/>
    <property type="match status" value="1"/>
</dbReference>
<evidence type="ECO:0000313" key="2">
    <source>
        <dbReference type="EMBL" id="KAK8113903.1"/>
    </source>
</evidence>
<feature type="domain" description="NB-ARC" evidence="1">
    <location>
        <begin position="46"/>
        <end position="176"/>
    </location>
</feature>
<dbReference type="SUPFAM" id="SSF48452">
    <property type="entry name" value="TPR-like"/>
    <property type="match status" value="1"/>
</dbReference>
<dbReference type="InterPro" id="IPR027417">
    <property type="entry name" value="P-loop_NTPase"/>
</dbReference>
<dbReference type="SUPFAM" id="SSF52540">
    <property type="entry name" value="P-loop containing nucleoside triphosphate hydrolases"/>
    <property type="match status" value="1"/>
</dbReference>
<keyword evidence="3" id="KW-1185">Reference proteome</keyword>
<dbReference type="Proteomes" id="UP001392437">
    <property type="component" value="Unassembled WGS sequence"/>
</dbReference>
<proteinExistence type="predicted"/>
<dbReference type="AlphaFoldDB" id="A0AAW0QVS5"/>
<protein>
    <submittedName>
        <fullName evidence="2">TPR-like protein</fullName>
    </submittedName>
</protein>
<dbReference type="InterPro" id="IPR002182">
    <property type="entry name" value="NB-ARC"/>
</dbReference>
<dbReference type="InterPro" id="IPR011990">
    <property type="entry name" value="TPR-like_helical_dom_sf"/>
</dbReference>
<dbReference type="PRINTS" id="PR00364">
    <property type="entry name" value="DISEASERSIST"/>
</dbReference>
<name>A0AAW0QVS5_9PEZI</name>
<comment type="caution">
    <text evidence="2">The sequence shown here is derived from an EMBL/GenBank/DDBJ whole genome shotgun (WGS) entry which is preliminary data.</text>
</comment>
<dbReference type="GO" id="GO:0043531">
    <property type="term" value="F:ADP binding"/>
    <property type="evidence" value="ECO:0007669"/>
    <property type="project" value="InterPro"/>
</dbReference>
<evidence type="ECO:0000313" key="3">
    <source>
        <dbReference type="Proteomes" id="UP001392437"/>
    </source>
</evidence>
<dbReference type="PANTHER" id="PTHR35205:SF1">
    <property type="entry name" value="ZU5 DOMAIN-CONTAINING PROTEIN"/>
    <property type="match status" value="1"/>
</dbReference>
<dbReference type="Pfam" id="PF00931">
    <property type="entry name" value="NB-ARC"/>
    <property type="match status" value="1"/>
</dbReference>
<accession>A0AAW0QVS5</accession>
<dbReference type="EMBL" id="JAQQWP010000006">
    <property type="protein sequence ID" value="KAK8113903.1"/>
    <property type="molecule type" value="Genomic_DNA"/>
</dbReference>
<dbReference type="Gene3D" id="3.40.50.300">
    <property type="entry name" value="P-loop containing nucleotide triphosphate hydrolases"/>
    <property type="match status" value="1"/>
</dbReference>
<organism evidence="2 3">
    <name type="scientific">Apiospora kogelbergensis</name>
    <dbReference type="NCBI Taxonomy" id="1337665"/>
    <lineage>
        <taxon>Eukaryota</taxon>
        <taxon>Fungi</taxon>
        <taxon>Dikarya</taxon>
        <taxon>Ascomycota</taxon>
        <taxon>Pezizomycotina</taxon>
        <taxon>Sordariomycetes</taxon>
        <taxon>Xylariomycetidae</taxon>
        <taxon>Amphisphaeriales</taxon>
        <taxon>Apiosporaceae</taxon>
        <taxon>Apiospora</taxon>
    </lineage>
</organism>
<dbReference type="Gene3D" id="1.25.40.10">
    <property type="entry name" value="Tetratricopeptide repeat domain"/>
    <property type="match status" value="1"/>
</dbReference>